<evidence type="ECO:0000313" key="3">
    <source>
        <dbReference type="Proteomes" id="UP000011867"/>
    </source>
</evidence>
<proteinExistence type="predicted"/>
<gene>
    <name evidence="2" type="ordered locus">Nmlp_3541</name>
</gene>
<feature type="compositionally biased region" description="Basic and acidic residues" evidence="1">
    <location>
        <begin position="116"/>
        <end position="133"/>
    </location>
</feature>
<reference evidence="2 3" key="1">
    <citation type="journal article" date="2013" name="Genome Announc.">
        <title>Genome of the haloarchaeon Natronomonas moolapensis, a neutrophilic member of a previously haloalkaliphilic genus.</title>
        <authorList>
            <person name="Dyall-Smith M.L."/>
            <person name="Pfeiffer F."/>
            <person name="Oberwinkler T."/>
            <person name="Klee K."/>
            <person name="Rampp M."/>
            <person name="Palm P."/>
            <person name="Gross K."/>
            <person name="Schuster S.C."/>
            <person name="Oesterhelt D."/>
        </authorList>
    </citation>
    <scope>NUCLEOTIDE SEQUENCE [LARGE SCALE GENOMIC DNA]</scope>
    <source>
        <strain evidence="3">DSM 18674 / JCM 14361 / 8.8.11</strain>
    </source>
</reference>
<dbReference type="AlphaFoldDB" id="M1XLG3"/>
<dbReference type="STRING" id="268739.Nmlp_3541"/>
<accession>M1XLG3</accession>
<dbReference type="EMBL" id="HF582854">
    <property type="protein sequence ID" value="CCQ37665.1"/>
    <property type="molecule type" value="Genomic_DNA"/>
</dbReference>
<evidence type="ECO:0000313" key="2">
    <source>
        <dbReference type="EMBL" id="CCQ37665.1"/>
    </source>
</evidence>
<keyword evidence="3" id="KW-1185">Reference proteome</keyword>
<dbReference type="HOGENOM" id="CLU_1901990_0_0_2"/>
<evidence type="ECO:0000256" key="1">
    <source>
        <dbReference type="SAM" id="MobiDB-lite"/>
    </source>
</evidence>
<protein>
    <submittedName>
        <fullName evidence="2">Uncharacterized protein</fullName>
    </submittedName>
</protein>
<feature type="compositionally biased region" description="Basic and acidic residues" evidence="1">
    <location>
        <begin position="47"/>
        <end position="59"/>
    </location>
</feature>
<dbReference type="KEGG" id="nmo:Nmlp_3541"/>
<name>M1XLG3_NATM8</name>
<organism evidence="2 3">
    <name type="scientific">Natronomonas moolapensis (strain DSM 18674 / CECT 7526 / JCM 14361 / 8.8.11)</name>
    <dbReference type="NCBI Taxonomy" id="268739"/>
    <lineage>
        <taxon>Archaea</taxon>
        <taxon>Methanobacteriati</taxon>
        <taxon>Methanobacteriota</taxon>
        <taxon>Stenosarchaea group</taxon>
        <taxon>Halobacteria</taxon>
        <taxon>Halobacteriales</taxon>
        <taxon>Natronomonadaceae</taxon>
        <taxon>Natronomonas</taxon>
    </lineage>
</organism>
<dbReference type="Proteomes" id="UP000011867">
    <property type="component" value="Chromosome"/>
</dbReference>
<feature type="region of interest" description="Disordered" evidence="1">
    <location>
        <begin position="77"/>
        <end position="133"/>
    </location>
</feature>
<sequence length="133" mass="14423">MAAPSGPSWNDAGDATTFVRHAGDSARCRGSRFGYAPSDDGVATVPDEARRADRRRPRDALGATFEYEASAVTGPVGSAEVYDRPPTSVPSLSVEASREKMKPHRETARHSTAPHRKGETESRPIRESVTCRR</sequence>
<feature type="region of interest" description="Disordered" evidence="1">
    <location>
        <begin position="27"/>
        <end position="61"/>
    </location>
</feature>
<feature type="compositionally biased region" description="Basic and acidic residues" evidence="1">
    <location>
        <begin position="96"/>
        <end position="109"/>
    </location>
</feature>